<evidence type="ECO:0000259" key="4">
    <source>
        <dbReference type="PROSITE" id="PS50932"/>
    </source>
</evidence>
<name>A0A4R2QQP9_9PSEU</name>
<dbReference type="Pfam" id="PF00356">
    <property type="entry name" value="LacI"/>
    <property type="match status" value="1"/>
</dbReference>
<keyword evidence="6" id="KW-1185">Reference proteome</keyword>
<dbReference type="PROSITE" id="PS50932">
    <property type="entry name" value="HTH_LACI_2"/>
    <property type="match status" value="1"/>
</dbReference>
<accession>A0A4R2QQP9</accession>
<dbReference type="Gene3D" id="1.10.260.40">
    <property type="entry name" value="lambda repressor-like DNA-binding domains"/>
    <property type="match status" value="1"/>
</dbReference>
<keyword evidence="3" id="KW-0804">Transcription</keyword>
<dbReference type="EMBL" id="SLXQ01000009">
    <property type="protein sequence ID" value="TCP49355.1"/>
    <property type="molecule type" value="Genomic_DNA"/>
</dbReference>
<dbReference type="InterPro" id="IPR000843">
    <property type="entry name" value="HTH_LacI"/>
</dbReference>
<evidence type="ECO:0000256" key="1">
    <source>
        <dbReference type="ARBA" id="ARBA00023015"/>
    </source>
</evidence>
<reference evidence="5 6" key="1">
    <citation type="submission" date="2019-03" db="EMBL/GenBank/DDBJ databases">
        <title>Genomic Encyclopedia of Type Strains, Phase IV (KMG-IV): sequencing the most valuable type-strain genomes for metagenomic binning, comparative biology and taxonomic classification.</title>
        <authorList>
            <person name="Goeker M."/>
        </authorList>
    </citation>
    <scope>NUCLEOTIDE SEQUENCE [LARGE SCALE GENOMIC DNA]</scope>
    <source>
        <strain evidence="5 6">DSM 45765</strain>
    </source>
</reference>
<dbReference type="SMART" id="SM00354">
    <property type="entry name" value="HTH_LACI"/>
    <property type="match status" value="1"/>
</dbReference>
<dbReference type="Pfam" id="PF13377">
    <property type="entry name" value="Peripla_BP_3"/>
    <property type="match status" value="1"/>
</dbReference>
<dbReference type="InterPro" id="IPR046335">
    <property type="entry name" value="LacI/GalR-like_sensor"/>
</dbReference>
<evidence type="ECO:0000313" key="5">
    <source>
        <dbReference type="EMBL" id="TCP49355.1"/>
    </source>
</evidence>
<dbReference type="GO" id="GO:0000976">
    <property type="term" value="F:transcription cis-regulatory region binding"/>
    <property type="evidence" value="ECO:0007669"/>
    <property type="project" value="TreeGrafter"/>
</dbReference>
<organism evidence="5 6">
    <name type="scientific">Tamaricihabitans halophyticus</name>
    <dbReference type="NCBI Taxonomy" id="1262583"/>
    <lineage>
        <taxon>Bacteria</taxon>
        <taxon>Bacillati</taxon>
        <taxon>Actinomycetota</taxon>
        <taxon>Actinomycetes</taxon>
        <taxon>Pseudonocardiales</taxon>
        <taxon>Pseudonocardiaceae</taxon>
        <taxon>Tamaricihabitans</taxon>
    </lineage>
</organism>
<evidence type="ECO:0000313" key="6">
    <source>
        <dbReference type="Proteomes" id="UP000294911"/>
    </source>
</evidence>
<feature type="domain" description="HTH lacI-type" evidence="4">
    <location>
        <begin position="12"/>
        <end position="68"/>
    </location>
</feature>
<keyword evidence="1" id="KW-0805">Transcription regulation</keyword>
<keyword evidence="2" id="KW-0238">DNA-binding</keyword>
<evidence type="ECO:0000256" key="2">
    <source>
        <dbReference type="ARBA" id="ARBA00023125"/>
    </source>
</evidence>
<dbReference type="InterPro" id="IPR028082">
    <property type="entry name" value="Peripla_BP_I"/>
</dbReference>
<dbReference type="SUPFAM" id="SSF47413">
    <property type="entry name" value="lambda repressor-like DNA-binding domains"/>
    <property type="match status" value="1"/>
</dbReference>
<dbReference type="GO" id="GO:0003700">
    <property type="term" value="F:DNA-binding transcription factor activity"/>
    <property type="evidence" value="ECO:0007669"/>
    <property type="project" value="TreeGrafter"/>
</dbReference>
<dbReference type="RefSeq" id="WP_132878643.1">
    <property type="nucleotide sequence ID" value="NZ_SLXQ01000009.1"/>
</dbReference>
<dbReference type="PANTHER" id="PTHR30146">
    <property type="entry name" value="LACI-RELATED TRANSCRIPTIONAL REPRESSOR"/>
    <property type="match status" value="1"/>
</dbReference>
<dbReference type="Proteomes" id="UP000294911">
    <property type="component" value="Unassembled WGS sequence"/>
</dbReference>
<protein>
    <submittedName>
        <fullName evidence="5">LacI family transcriptional regulator</fullName>
    </submittedName>
</protein>
<evidence type="ECO:0000256" key="3">
    <source>
        <dbReference type="ARBA" id="ARBA00023163"/>
    </source>
</evidence>
<comment type="caution">
    <text evidence="5">The sequence shown here is derived from an EMBL/GenBank/DDBJ whole genome shotgun (WGS) entry which is preliminary data.</text>
</comment>
<dbReference type="PANTHER" id="PTHR30146:SF109">
    <property type="entry name" value="HTH-TYPE TRANSCRIPTIONAL REGULATOR GALS"/>
    <property type="match status" value="1"/>
</dbReference>
<dbReference type="Gene3D" id="3.40.50.2300">
    <property type="match status" value="2"/>
</dbReference>
<sequence>MASAGSRPHRRPKATDVAARAGVSTATVSLVINGKTGGRVSKETEQRVRAAVAELGYVVDPAARSLVTGRRHCVALVAPDVANPFFSQVASGVASALGTDYRLLLAVSGPERDSPDLEQLVAFGVDGILLDFPGTAFDTEGLDCPLVLLDEPTGPTDRSRVYFDTRPGSQQLVDRLVDLGHRQIVYMDASRPGKSFDTRRKQVLGRLRRTQDGVLHRARSDLDLRAARELVTESWPDWSARGVTAIITATDVLAYGTLSALHDLNVAVPTQVSVAAFDDLPFAEITAPALSTVRLSAFDLGVESAQILREHVEDRTLPPRTRSLDTRLVERSSIGPAAG</sequence>
<dbReference type="AlphaFoldDB" id="A0A4R2QQP9"/>
<dbReference type="CDD" id="cd01392">
    <property type="entry name" value="HTH_LacI"/>
    <property type="match status" value="1"/>
</dbReference>
<proteinExistence type="predicted"/>
<dbReference type="OrthoDB" id="2854648at2"/>
<dbReference type="CDD" id="cd06267">
    <property type="entry name" value="PBP1_LacI_sugar_binding-like"/>
    <property type="match status" value="1"/>
</dbReference>
<dbReference type="InterPro" id="IPR010982">
    <property type="entry name" value="Lambda_DNA-bd_dom_sf"/>
</dbReference>
<dbReference type="SUPFAM" id="SSF53822">
    <property type="entry name" value="Periplasmic binding protein-like I"/>
    <property type="match status" value="1"/>
</dbReference>
<gene>
    <name evidence="5" type="ORF">EV191_109177</name>
</gene>